<dbReference type="InterPro" id="IPR022790">
    <property type="entry name" value="GH26_dom"/>
</dbReference>
<sequence length="382" mass="43820">MTFKKLLSLSILSLPLLTACQGKNQPEPVDSTVTPETKNLLANLHHLGWETDKIMFGQEFPLSYMRAMKGINDSTTSDVKDVVGDHPGVHGSDFHFLIDKDPHERVAHKIAARTAYESGAMVTFDYHWRGKYGISHNWHEKDAEILYNVVHNDDSDGDVTWFYESLDEVLRVVNEELKFPIVFRPFHEMNGNWFWWGSKLKGGPETYRAAYRILVEYLSERTDYMLFCWSPDKSLALDYYPGDEYVDVIGFDGYGQGNPTVGWFSVEQMVSTLEEVVDFAEQHGKVAAFTETGYSTTGFVDYHSEQPNWWMESVLEPILASEKASRIAWVLTWINADWEGPHTPYLGSPEASQAAFKDFYQHEATLFQTEVAKLKLYEHHSE</sequence>
<proteinExistence type="inferred from homology"/>
<dbReference type="RefSeq" id="WP_185659018.1">
    <property type="nucleotide sequence ID" value="NZ_CAWPOO010000006.1"/>
</dbReference>
<dbReference type="InterPro" id="IPR017853">
    <property type="entry name" value="GH"/>
</dbReference>
<evidence type="ECO:0000256" key="5">
    <source>
        <dbReference type="SAM" id="SignalP"/>
    </source>
</evidence>
<evidence type="ECO:0000256" key="1">
    <source>
        <dbReference type="ARBA" id="ARBA00007754"/>
    </source>
</evidence>
<protein>
    <submittedName>
        <fullName evidence="7">Glycosyl hydrolase family 26</fullName>
    </submittedName>
</protein>
<comment type="similarity">
    <text evidence="1 4">Belongs to the glycosyl hydrolase 26 family.</text>
</comment>
<feature type="active site" description="Nucleophile" evidence="4">
    <location>
        <position position="291"/>
    </location>
</feature>
<feature type="signal peptide" evidence="5">
    <location>
        <begin position="1"/>
        <end position="19"/>
    </location>
</feature>
<dbReference type="AlphaFoldDB" id="A0A7X1B3T3"/>
<dbReference type="PROSITE" id="PS51257">
    <property type="entry name" value="PROKAR_LIPOPROTEIN"/>
    <property type="match status" value="1"/>
</dbReference>
<dbReference type="SUPFAM" id="SSF51445">
    <property type="entry name" value="(Trans)glycosidases"/>
    <property type="match status" value="1"/>
</dbReference>
<dbReference type="PROSITE" id="PS51764">
    <property type="entry name" value="GH26"/>
    <property type="match status" value="1"/>
</dbReference>
<comment type="caution">
    <text evidence="7">The sequence shown here is derived from an EMBL/GenBank/DDBJ whole genome shotgun (WGS) entry which is preliminary data.</text>
</comment>
<name>A0A7X1B3T3_9BACT</name>
<dbReference type="InterPro" id="IPR000805">
    <property type="entry name" value="Glyco_hydro_26"/>
</dbReference>
<feature type="chain" id="PRO_5030894373" evidence="5">
    <location>
        <begin position="20"/>
        <end position="382"/>
    </location>
</feature>
<organism evidence="7 8">
    <name type="scientific">Pelagicoccus albus</name>
    <dbReference type="NCBI Taxonomy" id="415222"/>
    <lineage>
        <taxon>Bacteria</taxon>
        <taxon>Pseudomonadati</taxon>
        <taxon>Verrucomicrobiota</taxon>
        <taxon>Opitutia</taxon>
        <taxon>Puniceicoccales</taxon>
        <taxon>Pelagicoccaceae</taxon>
        <taxon>Pelagicoccus</taxon>
    </lineage>
</organism>
<dbReference type="PANTHER" id="PTHR40079:SF4">
    <property type="entry name" value="GH26 DOMAIN-CONTAINING PROTEIN-RELATED"/>
    <property type="match status" value="1"/>
</dbReference>
<keyword evidence="8" id="KW-1185">Reference proteome</keyword>
<dbReference type="GO" id="GO:0006080">
    <property type="term" value="P:substituted mannan metabolic process"/>
    <property type="evidence" value="ECO:0007669"/>
    <property type="project" value="InterPro"/>
</dbReference>
<feature type="active site" description="Proton donor" evidence="4">
    <location>
        <position position="188"/>
    </location>
</feature>
<feature type="domain" description="GH26" evidence="6">
    <location>
        <begin position="35"/>
        <end position="369"/>
    </location>
</feature>
<dbReference type="Gene3D" id="3.20.20.80">
    <property type="entry name" value="Glycosidases"/>
    <property type="match status" value="1"/>
</dbReference>
<evidence type="ECO:0000313" key="7">
    <source>
        <dbReference type="EMBL" id="MBC2605125.1"/>
    </source>
</evidence>
<accession>A0A7X1B3T3</accession>
<evidence type="ECO:0000256" key="4">
    <source>
        <dbReference type="PROSITE-ProRule" id="PRU01100"/>
    </source>
</evidence>
<evidence type="ECO:0000256" key="2">
    <source>
        <dbReference type="ARBA" id="ARBA00022801"/>
    </source>
</evidence>
<keyword evidence="2 4" id="KW-0378">Hydrolase</keyword>
<gene>
    <name evidence="7" type="ORF">H5P27_03625</name>
</gene>
<evidence type="ECO:0000313" key="8">
    <source>
        <dbReference type="Proteomes" id="UP000526501"/>
    </source>
</evidence>
<keyword evidence="3 4" id="KW-0326">Glycosidase</keyword>
<dbReference type="Proteomes" id="UP000526501">
    <property type="component" value="Unassembled WGS sequence"/>
</dbReference>
<reference evidence="7 8" key="1">
    <citation type="submission" date="2020-07" db="EMBL/GenBank/DDBJ databases">
        <authorList>
            <person name="Feng X."/>
        </authorList>
    </citation>
    <scope>NUCLEOTIDE SEQUENCE [LARGE SCALE GENOMIC DNA]</scope>
    <source>
        <strain evidence="7 8">JCM23202</strain>
    </source>
</reference>
<evidence type="ECO:0000256" key="3">
    <source>
        <dbReference type="ARBA" id="ARBA00023295"/>
    </source>
</evidence>
<evidence type="ECO:0000259" key="6">
    <source>
        <dbReference type="PROSITE" id="PS51764"/>
    </source>
</evidence>
<keyword evidence="5" id="KW-0732">Signal</keyword>
<dbReference type="PANTHER" id="PTHR40079">
    <property type="entry name" value="MANNAN ENDO-1,4-BETA-MANNOSIDASE E-RELATED"/>
    <property type="match status" value="1"/>
</dbReference>
<dbReference type="PRINTS" id="PR00739">
    <property type="entry name" value="GLHYDRLASE26"/>
</dbReference>
<dbReference type="Pfam" id="PF02156">
    <property type="entry name" value="Glyco_hydro_26"/>
    <property type="match status" value="1"/>
</dbReference>
<dbReference type="GO" id="GO:0016985">
    <property type="term" value="F:mannan endo-1,4-beta-mannosidase activity"/>
    <property type="evidence" value="ECO:0007669"/>
    <property type="project" value="InterPro"/>
</dbReference>
<dbReference type="EMBL" id="JACHVC010000006">
    <property type="protein sequence ID" value="MBC2605125.1"/>
    <property type="molecule type" value="Genomic_DNA"/>
</dbReference>